<dbReference type="PANTHER" id="PTHR43461">
    <property type="entry name" value="TRANSMEMBRANE PROTEIN 256"/>
    <property type="match status" value="1"/>
</dbReference>
<dbReference type="Proteomes" id="UP000054695">
    <property type="component" value="Unassembled WGS sequence"/>
</dbReference>
<evidence type="ECO:0000256" key="1">
    <source>
        <dbReference type="ARBA" id="ARBA00004141"/>
    </source>
</evidence>
<evidence type="ECO:0000256" key="4">
    <source>
        <dbReference type="ARBA" id="ARBA00022989"/>
    </source>
</evidence>
<feature type="transmembrane region" description="Helical" evidence="6">
    <location>
        <begin position="105"/>
        <end position="129"/>
    </location>
</feature>
<reference evidence="7 8" key="1">
    <citation type="submission" date="2015-11" db="EMBL/GenBank/DDBJ databases">
        <title>Genomic analysis of 38 Legionella species identifies large and diverse effector repertoires.</title>
        <authorList>
            <person name="Burstein D."/>
            <person name="Amaro F."/>
            <person name="Zusman T."/>
            <person name="Lifshitz Z."/>
            <person name="Cohen O."/>
            <person name="Gilbert J.A."/>
            <person name="Pupko T."/>
            <person name="Shuman H.A."/>
            <person name="Segal G."/>
        </authorList>
    </citation>
    <scope>NUCLEOTIDE SEQUENCE [LARGE SCALE GENOMIC DNA]</scope>
    <source>
        <strain evidence="7 8">WIGA</strain>
    </source>
</reference>
<dbReference type="InterPro" id="IPR006696">
    <property type="entry name" value="DUF423"/>
</dbReference>
<comment type="similarity">
    <text evidence="2">Belongs to the UPF0382 family.</text>
</comment>
<keyword evidence="3 6" id="KW-0812">Transmembrane</keyword>
<evidence type="ECO:0000256" key="5">
    <source>
        <dbReference type="ARBA" id="ARBA00023136"/>
    </source>
</evidence>
<dbReference type="AlphaFoldDB" id="A0A0W0RF20"/>
<evidence type="ECO:0000256" key="3">
    <source>
        <dbReference type="ARBA" id="ARBA00022692"/>
    </source>
</evidence>
<dbReference type="GO" id="GO:0005886">
    <property type="term" value="C:plasma membrane"/>
    <property type="evidence" value="ECO:0007669"/>
    <property type="project" value="TreeGrafter"/>
</dbReference>
<comment type="subcellular location">
    <subcellularLocation>
        <location evidence="1">Membrane</location>
        <topology evidence="1">Multi-pass membrane protein</topology>
    </subcellularLocation>
</comment>
<sequence>MIQPSSETVMPKRFIAIGALSAMVATILGAFAAHHLNTQVSASQMHIFQTGVFYQFIHSLALLFVGMILCQFDARIIRVAGWLFFTGIFLFSGSLYLLSMLNVKAIGVVTPIGGLCLIIGWLLLAIGIYKASS</sequence>
<comment type="caution">
    <text evidence="7">The sequence shown here is derived from an EMBL/GenBank/DDBJ whole genome shotgun (WGS) entry which is preliminary data.</text>
</comment>
<feature type="transmembrane region" description="Helical" evidence="6">
    <location>
        <begin position="53"/>
        <end position="72"/>
    </location>
</feature>
<dbReference type="OrthoDB" id="9802121at2"/>
<keyword evidence="8" id="KW-1185">Reference proteome</keyword>
<protein>
    <recommendedName>
        <fullName evidence="9">DUF423 domain-containing protein</fullName>
    </recommendedName>
</protein>
<gene>
    <name evidence="7" type="ORF">Lboz_3141</name>
</gene>
<dbReference type="Pfam" id="PF04241">
    <property type="entry name" value="DUF423"/>
    <property type="match status" value="1"/>
</dbReference>
<evidence type="ECO:0008006" key="9">
    <source>
        <dbReference type="Google" id="ProtNLM"/>
    </source>
</evidence>
<keyword evidence="4 6" id="KW-1133">Transmembrane helix</keyword>
<evidence type="ECO:0000313" key="7">
    <source>
        <dbReference type="EMBL" id="KTC69625.1"/>
    </source>
</evidence>
<dbReference type="EMBL" id="LNXU01000045">
    <property type="protein sequence ID" value="KTC69625.1"/>
    <property type="molecule type" value="Genomic_DNA"/>
</dbReference>
<evidence type="ECO:0000256" key="2">
    <source>
        <dbReference type="ARBA" id="ARBA00009694"/>
    </source>
</evidence>
<name>A0A0W0RF20_LEGBO</name>
<accession>A0A0W0RF20</accession>
<evidence type="ECO:0000313" key="8">
    <source>
        <dbReference type="Proteomes" id="UP000054695"/>
    </source>
</evidence>
<organism evidence="7 8">
    <name type="scientific">Legionella bozemanae</name>
    <name type="common">Fluoribacter bozemanae</name>
    <dbReference type="NCBI Taxonomy" id="447"/>
    <lineage>
        <taxon>Bacteria</taxon>
        <taxon>Pseudomonadati</taxon>
        <taxon>Pseudomonadota</taxon>
        <taxon>Gammaproteobacteria</taxon>
        <taxon>Legionellales</taxon>
        <taxon>Legionellaceae</taxon>
        <taxon>Legionella</taxon>
    </lineage>
</organism>
<proteinExistence type="inferred from homology"/>
<dbReference type="PANTHER" id="PTHR43461:SF1">
    <property type="entry name" value="TRANSMEMBRANE PROTEIN 256"/>
    <property type="match status" value="1"/>
</dbReference>
<keyword evidence="5 6" id="KW-0472">Membrane</keyword>
<feature type="transmembrane region" description="Helical" evidence="6">
    <location>
        <begin position="79"/>
        <end position="99"/>
    </location>
</feature>
<feature type="transmembrane region" description="Helical" evidence="6">
    <location>
        <begin position="14"/>
        <end position="33"/>
    </location>
</feature>
<evidence type="ECO:0000256" key="6">
    <source>
        <dbReference type="SAM" id="Phobius"/>
    </source>
</evidence>
<dbReference type="RefSeq" id="WP_058460686.1">
    <property type="nucleotide sequence ID" value="NZ_CAAAIY010000007.1"/>
</dbReference>
<dbReference type="PATRIC" id="fig|447.4.peg.3356"/>